<dbReference type="PANTHER" id="PTHR10828">
    <property type="entry name" value="M-PHASE INDUCER PHOSPHATASE DUAL SPECIFICITY PHOSPHATASE CDC25"/>
    <property type="match status" value="1"/>
</dbReference>
<comment type="caution">
    <text evidence="13">The sequence shown here is derived from an EMBL/GenBank/DDBJ whole genome shotgun (WGS) entry which is preliminary data.</text>
</comment>
<feature type="domain" description="Rhodanese" evidence="12">
    <location>
        <begin position="363"/>
        <end position="466"/>
    </location>
</feature>
<evidence type="ECO:0000256" key="4">
    <source>
        <dbReference type="ARBA" id="ARBA00022776"/>
    </source>
</evidence>
<feature type="region of interest" description="Disordered" evidence="11">
    <location>
        <begin position="190"/>
        <end position="290"/>
    </location>
</feature>
<dbReference type="OrthoDB" id="26523at2759"/>
<evidence type="ECO:0000256" key="10">
    <source>
        <dbReference type="RuleBase" id="RU368028"/>
    </source>
</evidence>
<dbReference type="Proteomes" id="UP000177622">
    <property type="component" value="Unassembled WGS sequence"/>
</dbReference>
<comment type="catalytic activity">
    <reaction evidence="8 10">
        <text>O-phospho-L-tyrosyl-[protein] + H2O = L-tyrosyl-[protein] + phosphate</text>
        <dbReference type="Rhea" id="RHEA:10684"/>
        <dbReference type="Rhea" id="RHEA-COMP:10136"/>
        <dbReference type="Rhea" id="RHEA-COMP:20101"/>
        <dbReference type="ChEBI" id="CHEBI:15377"/>
        <dbReference type="ChEBI" id="CHEBI:43474"/>
        <dbReference type="ChEBI" id="CHEBI:46858"/>
        <dbReference type="ChEBI" id="CHEBI:61978"/>
        <dbReference type="EC" id="3.1.3.48"/>
    </reaction>
</comment>
<dbReference type="PRINTS" id="PR00716">
    <property type="entry name" value="MPIPHPHTASE"/>
</dbReference>
<evidence type="ECO:0000256" key="2">
    <source>
        <dbReference type="ARBA" id="ARBA00013064"/>
    </source>
</evidence>
<keyword evidence="5 10" id="KW-0378">Hydrolase</keyword>
<dbReference type="CDD" id="cd01530">
    <property type="entry name" value="Cdc25"/>
    <property type="match status" value="1"/>
</dbReference>
<feature type="compositionally biased region" description="Polar residues" evidence="11">
    <location>
        <begin position="266"/>
        <end position="278"/>
    </location>
</feature>
<dbReference type="GeneID" id="34573266"/>
<dbReference type="InterPro" id="IPR000751">
    <property type="entry name" value="MPI_Phosphatase"/>
</dbReference>
<dbReference type="PANTHER" id="PTHR10828:SF17">
    <property type="entry name" value="PROTEIN-TYROSINE-PHOSPHATASE"/>
    <property type="match status" value="1"/>
</dbReference>
<proteinExistence type="inferred from homology"/>
<feature type="region of interest" description="Disordered" evidence="11">
    <location>
        <begin position="526"/>
        <end position="549"/>
    </location>
</feature>
<feature type="compositionally biased region" description="Basic residues" evidence="11">
    <location>
        <begin position="279"/>
        <end position="290"/>
    </location>
</feature>
<dbReference type="GO" id="GO:0010971">
    <property type="term" value="P:positive regulation of G2/M transition of mitotic cell cycle"/>
    <property type="evidence" value="ECO:0007669"/>
    <property type="project" value="TreeGrafter"/>
</dbReference>
<accession>A0A1F5LSK5</accession>
<feature type="compositionally biased region" description="Polar residues" evidence="11">
    <location>
        <begin position="221"/>
        <end position="231"/>
    </location>
</feature>
<comment type="similarity">
    <text evidence="1 10">Belongs to the MPI phosphatase family.</text>
</comment>
<dbReference type="InterPro" id="IPR001763">
    <property type="entry name" value="Rhodanese-like_dom"/>
</dbReference>
<dbReference type="SMART" id="SM00450">
    <property type="entry name" value="RHOD"/>
    <property type="match status" value="1"/>
</dbReference>
<evidence type="ECO:0000313" key="13">
    <source>
        <dbReference type="EMBL" id="OGE56188.1"/>
    </source>
</evidence>
<evidence type="ECO:0000256" key="5">
    <source>
        <dbReference type="ARBA" id="ARBA00022801"/>
    </source>
</evidence>
<evidence type="ECO:0000256" key="1">
    <source>
        <dbReference type="ARBA" id="ARBA00011065"/>
    </source>
</evidence>
<dbReference type="AlphaFoldDB" id="A0A1F5LSK5"/>
<evidence type="ECO:0000256" key="3">
    <source>
        <dbReference type="ARBA" id="ARBA00022618"/>
    </source>
</evidence>
<dbReference type="GO" id="GO:0000086">
    <property type="term" value="P:G2/M transition of mitotic cell cycle"/>
    <property type="evidence" value="ECO:0007669"/>
    <property type="project" value="TreeGrafter"/>
</dbReference>
<evidence type="ECO:0000256" key="9">
    <source>
        <dbReference type="ARBA" id="ARBA00067190"/>
    </source>
</evidence>
<dbReference type="Gene3D" id="3.40.250.10">
    <property type="entry name" value="Rhodanese-like domain"/>
    <property type="match status" value="1"/>
</dbReference>
<dbReference type="GO" id="GO:0004725">
    <property type="term" value="F:protein tyrosine phosphatase activity"/>
    <property type="evidence" value="ECO:0007669"/>
    <property type="project" value="UniProtKB-UniRule"/>
</dbReference>
<gene>
    <name evidence="13" type="ORF">PENARI_c003G07570</name>
</gene>
<evidence type="ECO:0000256" key="11">
    <source>
        <dbReference type="SAM" id="MobiDB-lite"/>
    </source>
</evidence>
<evidence type="ECO:0000256" key="7">
    <source>
        <dbReference type="ARBA" id="ARBA00023306"/>
    </source>
</evidence>
<dbReference type="EMBL" id="LXJU01000003">
    <property type="protein sequence ID" value="OGE56188.1"/>
    <property type="molecule type" value="Genomic_DNA"/>
</dbReference>
<dbReference type="GO" id="GO:0051301">
    <property type="term" value="P:cell division"/>
    <property type="evidence" value="ECO:0007669"/>
    <property type="project" value="UniProtKB-UniRule"/>
</dbReference>
<comment type="function">
    <text evidence="10">Tyrosine protein phosphatase which functions as a dosage-dependent inducer of mitotic progression.</text>
</comment>
<sequence>MEHSSPLAAMQPPSVMFGHCFRSEAPTAYPLGSMSGFGGNPFNFKDLSMKRSSSDYFNMKPVRGSSPTASLAADLSQNFHIDQSPQLATPRRSLFTANMLSQANRQDDVMTTPPLDSSPAPAMDVMEMSPLPHKPAFIVTAELEVHSPTPDCTPMDSPVMSAAPSPLQASPIESPLCQPERKRPAFLRPSLAKSKAQSFQLGMTRPAPESKAPPFRFGTGAKTSLSTSTSLEDMFGDSPPHERPLSRNNSSTSLAPPRLRPPFNHARSSGSPAPNSIRKQSHPLMRPRKQCRRSLSMFEHPADVIADKEAKVATNTPLQSVSDISSPPSMKLPHFIPEDRADSLPRIEKSTLLELMDGKFNEHFDNILVIDCRFEYEYDGGHINGALNYNDKDKLAGELFGAPKSRTALVLHCEYSAHRAPIMAKYLRHQDRAINVDTYPNLTYPDMYILDGGYSSFFAEHRSFCFPQNYVEMSDKEHEFACERGLGKVKQRSKLNRAQTFAFGEQSPQMEDSPTGRCRFDNQRDRFLGSPFSASPVPQRTPGRRMLSY</sequence>
<evidence type="ECO:0000256" key="6">
    <source>
        <dbReference type="ARBA" id="ARBA00022912"/>
    </source>
</evidence>
<protein>
    <recommendedName>
        <fullName evidence="9 10">M-phase inducer phosphatase</fullName>
        <ecNumber evidence="2 10">3.1.3.48</ecNumber>
    </recommendedName>
</protein>
<evidence type="ECO:0000256" key="8">
    <source>
        <dbReference type="ARBA" id="ARBA00051722"/>
    </source>
</evidence>
<dbReference type="GO" id="GO:0005737">
    <property type="term" value="C:cytoplasm"/>
    <property type="evidence" value="ECO:0007669"/>
    <property type="project" value="TreeGrafter"/>
</dbReference>
<dbReference type="PROSITE" id="PS50206">
    <property type="entry name" value="RHODANESE_3"/>
    <property type="match status" value="1"/>
</dbReference>
<dbReference type="STRING" id="1835702.A0A1F5LSK5"/>
<dbReference type="FunFam" id="3.40.250.10:FF:000021">
    <property type="entry name" value="M-phase inducer phosphatase cdc-25.2"/>
    <property type="match status" value="1"/>
</dbReference>
<evidence type="ECO:0000313" key="14">
    <source>
        <dbReference type="Proteomes" id="UP000177622"/>
    </source>
</evidence>
<keyword evidence="14" id="KW-1185">Reference proteome</keyword>
<dbReference type="InterPro" id="IPR036873">
    <property type="entry name" value="Rhodanese-like_dom_sf"/>
</dbReference>
<dbReference type="SUPFAM" id="SSF52821">
    <property type="entry name" value="Rhodanese/Cell cycle control phosphatase"/>
    <property type="match status" value="1"/>
</dbReference>
<keyword evidence="6 10" id="KW-0904">Protein phosphatase</keyword>
<organism evidence="13 14">
    <name type="scientific">Penicillium arizonense</name>
    <dbReference type="NCBI Taxonomy" id="1835702"/>
    <lineage>
        <taxon>Eukaryota</taxon>
        <taxon>Fungi</taxon>
        <taxon>Dikarya</taxon>
        <taxon>Ascomycota</taxon>
        <taxon>Pezizomycotina</taxon>
        <taxon>Eurotiomycetes</taxon>
        <taxon>Eurotiomycetidae</taxon>
        <taxon>Eurotiales</taxon>
        <taxon>Aspergillaceae</taxon>
        <taxon>Penicillium</taxon>
    </lineage>
</organism>
<keyword evidence="4 10" id="KW-0498">Mitosis</keyword>
<name>A0A1F5LSK5_PENAI</name>
<dbReference type="RefSeq" id="XP_022491616.1">
    <property type="nucleotide sequence ID" value="XM_022628532.1"/>
</dbReference>
<evidence type="ECO:0000259" key="12">
    <source>
        <dbReference type="PROSITE" id="PS50206"/>
    </source>
</evidence>
<reference evidence="13 14" key="1">
    <citation type="journal article" date="2016" name="Sci. Rep.">
        <title>Penicillium arizonense, a new, genome sequenced fungal species, reveals a high chemical diversity in secreted metabolites.</title>
        <authorList>
            <person name="Grijseels S."/>
            <person name="Nielsen J.C."/>
            <person name="Randelovic M."/>
            <person name="Nielsen J."/>
            <person name="Nielsen K.F."/>
            <person name="Workman M."/>
            <person name="Frisvad J.C."/>
        </authorList>
    </citation>
    <scope>NUCLEOTIDE SEQUENCE [LARGE SCALE GENOMIC DNA]</scope>
    <source>
        <strain evidence="13 14">CBS 141311</strain>
    </source>
</reference>
<dbReference type="GO" id="GO:0005634">
    <property type="term" value="C:nucleus"/>
    <property type="evidence" value="ECO:0007669"/>
    <property type="project" value="TreeGrafter"/>
</dbReference>
<dbReference type="GO" id="GO:0110032">
    <property type="term" value="P:positive regulation of G2/MI transition of meiotic cell cycle"/>
    <property type="evidence" value="ECO:0007669"/>
    <property type="project" value="TreeGrafter"/>
</dbReference>
<dbReference type="EC" id="3.1.3.48" evidence="2 10"/>
<dbReference type="Pfam" id="PF00581">
    <property type="entry name" value="Rhodanese"/>
    <property type="match status" value="1"/>
</dbReference>
<keyword evidence="7 10" id="KW-0131">Cell cycle</keyword>
<keyword evidence="3 10" id="KW-0132">Cell division</keyword>